<protein>
    <submittedName>
        <fullName evidence="1">Uncharacterized protein</fullName>
    </submittedName>
</protein>
<proteinExistence type="predicted"/>
<dbReference type="EMBL" id="WQMT02000008">
    <property type="protein sequence ID" value="KAG9220057.1"/>
    <property type="molecule type" value="Genomic_DNA"/>
</dbReference>
<accession>A0ACB7IP96</accession>
<reference evidence="1 2" key="1">
    <citation type="journal article" date="2021" name="Appl. Environ. Microbiol.">
        <title>Genetic linkage and physical mapping for an oyster mushroom Pleurotus cornucopiae and QTL analysis for the trait cap color.</title>
        <authorList>
            <person name="Zhang Y."/>
            <person name="Gao W."/>
            <person name="Sonnenberg A."/>
            <person name="Chen Q."/>
            <person name="Zhang J."/>
            <person name="Huang C."/>
        </authorList>
    </citation>
    <scope>NUCLEOTIDE SEQUENCE [LARGE SCALE GENOMIC DNA]</scope>
    <source>
        <strain evidence="1">CCMSSC00406</strain>
    </source>
</reference>
<gene>
    <name evidence="1" type="ORF">CCMSSC00406_0007917</name>
</gene>
<evidence type="ECO:0000313" key="1">
    <source>
        <dbReference type="EMBL" id="KAG9220057.1"/>
    </source>
</evidence>
<organism evidence="1 2">
    <name type="scientific">Pleurotus cornucopiae</name>
    <name type="common">Cornucopia mushroom</name>
    <dbReference type="NCBI Taxonomy" id="5321"/>
    <lineage>
        <taxon>Eukaryota</taxon>
        <taxon>Fungi</taxon>
        <taxon>Dikarya</taxon>
        <taxon>Basidiomycota</taxon>
        <taxon>Agaricomycotina</taxon>
        <taxon>Agaricomycetes</taxon>
        <taxon>Agaricomycetidae</taxon>
        <taxon>Agaricales</taxon>
        <taxon>Pleurotineae</taxon>
        <taxon>Pleurotaceae</taxon>
        <taxon>Pleurotus</taxon>
    </lineage>
</organism>
<dbReference type="Proteomes" id="UP000824881">
    <property type="component" value="Unassembled WGS sequence"/>
</dbReference>
<keyword evidence="2" id="KW-1185">Reference proteome</keyword>
<name>A0ACB7IP96_PLECO</name>
<sequence>MDSESSDDDEHMTRKSRDLTVALLRNNKNLAEPRTSQGTFGPNGELVCFFRAPPRIFRSVNHDVSTSPSKPSAQETADANGLHLYQSPSLLADAIRHLGMAASDPSTRSLGIKRIEGAGGGDILRIMTNLLTVSHNNKHFFDPKPQGDIPKNYHPQAPARRSTIYIARTNDIAGPDRKVATGYVFSGDNLASVCDRNAQVAKEYGRYDHQRIFQMLRSVLSTLSRTSSTSVNHRVLMQLYAELAKEKDVQMLAMLAVLLLQAGEYTETDNDKGKQKSKSLARSPLSPLITSLTSFDYFSLARSINSGNSPALLPWPRVTSPSVQTTPTQTRSSWSSIFNAGTMRQLMSGSHDTLKENSPPQPGTPTVNSSEGGIPVPSLNRPPRTPDPPRRITRHDSIVRSPSAISKSWNESLSATKTGAGTPSPPYPSSKVHPKRSSGEKRLIFTPEPNPNITTLAVAYCLL</sequence>
<comment type="caution">
    <text evidence="1">The sequence shown here is derived from an EMBL/GenBank/DDBJ whole genome shotgun (WGS) entry which is preliminary data.</text>
</comment>
<evidence type="ECO:0000313" key="2">
    <source>
        <dbReference type="Proteomes" id="UP000824881"/>
    </source>
</evidence>